<organism evidence="2">
    <name type="scientific">hydrothermal vent metagenome</name>
    <dbReference type="NCBI Taxonomy" id="652676"/>
    <lineage>
        <taxon>unclassified sequences</taxon>
        <taxon>metagenomes</taxon>
        <taxon>ecological metagenomes</taxon>
    </lineage>
</organism>
<sequence length="568" mass="65781">MYYMLNQEREIVAADYELLEILEINSLSILFSKVVNNDIKITKISDRKLTIISDIITIKSAFEEYTIKTTFGDIILVKLYNTVSRFNNSNIIAETSVKKPNILLDDEVKKPKKIVPSIFLDDDEVSEKSKIEEKSQLEKDLETASEELQNPKTPIEKKEPIIETIKPKKIEEKEVQTDVLSSLIVDDIQEAIVKEQKAIKVEEEIEELLDIEEPTAKEQEPVKVEEEVEDLLLEIEEPTAKEQEPVKVEEEVEDLLLEIEEPTAKEQEPVKVEEVEEIKDILMDIDKEEEKLPAKEEPKKEAKIEKKPIKNYNCDDAIEINIDERSEDMGISAIDYQEFLNEFIDKSIVYDDDLRSTDKSKREDAIEELQSIAESLEIENLEEILSDMQERDYLEEELVDIFFECLGQITTVSNNKEEETNIEEVEEERVVEEVKEEPKEEPKEESKGFGVLELDDVKPIHFDFRLEEAADDLSLPVDLIEEFVNDFIDQALDEKETFIKAFAEGDIDTIQKTGHKLKGASSNLRIIPLSETLEEIQHCENPARFEPLLKKYWGQFLSFKLFMENIAH</sequence>
<gene>
    <name evidence="2" type="ORF">MNB_SV-15-1363</name>
</gene>
<reference evidence="2" key="1">
    <citation type="submission" date="2016-10" db="EMBL/GenBank/DDBJ databases">
        <authorList>
            <person name="de Groot N.N."/>
        </authorList>
    </citation>
    <scope>NUCLEOTIDE SEQUENCE</scope>
</reference>
<dbReference type="Pfam" id="PF01627">
    <property type="entry name" value="Hpt"/>
    <property type="match status" value="1"/>
</dbReference>
<dbReference type="EMBL" id="FRYL01000011">
    <property type="protein sequence ID" value="SHO80495.1"/>
    <property type="molecule type" value="Genomic_DNA"/>
</dbReference>
<dbReference type="AlphaFoldDB" id="A0A1W1EI03"/>
<dbReference type="InterPro" id="IPR008207">
    <property type="entry name" value="Sig_transdc_His_kin_Hpt_dom"/>
</dbReference>
<evidence type="ECO:0000259" key="1">
    <source>
        <dbReference type="PROSITE" id="PS50894"/>
    </source>
</evidence>
<dbReference type="InterPro" id="IPR036641">
    <property type="entry name" value="HPT_dom_sf"/>
</dbReference>
<dbReference type="PROSITE" id="PS50894">
    <property type="entry name" value="HPT"/>
    <property type="match status" value="1"/>
</dbReference>
<accession>A0A1W1EI03</accession>
<feature type="domain" description="HPt" evidence="1">
    <location>
        <begin position="476"/>
        <end position="568"/>
    </location>
</feature>
<protein>
    <submittedName>
        <fullName evidence="2">Collagen adhesin domain protein</fullName>
    </submittedName>
</protein>
<name>A0A1W1EI03_9ZZZZ</name>
<dbReference type="Gene3D" id="1.20.120.160">
    <property type="entry name" value="HPT domain"/>
    <property type="match status" value="1"/>
</dbReference>
<dbReference type="SUPFAM" id="SSF47226">
    <property type="entry name" value="Histidine-containing phosphotransfer domain, HPT domain"/>
    <property type="match status" value="1"/>
</dbReference>
<evidence type="ECO:0000313" key="2">
    <source>
        <dbReference type="EMBL" id="SHO80495.1"/>
    </source>
</evidence>
<proteinExistence type="predicted"/>
<dbReference type="GO" id="GO:0005581">
    <property type="term" value="C:collagen trimer"/>
    <property type="evidence" value="ECO:0007669"/>
    <property type="project" value="UniProtKB-KW"/>
</dbReference>
<dbReference type="GO" id="GO:0000160">
    <property type="term" value="P:phosphorelay signal transduction system"/>
    <property type="evidence" value="ECO:0007669"/>
    <property type="project" value="InterPro"/>
</dbReference>
<keyword evidence="2" id="KW-0176">Collagen</keyword>